<dbReference type="InterPro" id="IPR004849">
    <property type="entry name" value="6DGDH_YqeC"/>
</dbReference>
<dbReference type="KEGG" id="cbar:PATL70BA_3255"/>
<dbReference type="InterPro" id="IPR013328">
    <property type="entry name" value="6PGD_dom2"/>
</dbReference>
<evidence type="ECO:0000256" key="3">
    <source>
        <dbReference type="ARBA" id="ARBA00023064"/>
    </source>
</evidence>
<name>A0A3P7P6M3_9FIRM</name>
<dbReference type="PANTHER" id="PTHR11811">
    <property type="entry name" value="6-PHOSPHOGLUCONATE DEHYDROGENASE"/>
    <property type="match status" value="1"/>
</dbReference>
<dbReference type="NCBIfam" id="NF007161">
    <property type="entry name" value="PRK09599.1"/>
    <property type="match status" value="1"/>
</dbReference>
<dbReference type="Gene3D" id="3.40.50.720">
    <property type="entry name" value="NAD(P)-binding Rossmann-like Domain"/>
    <property type="match status" value="1"/>
</dbReference>
<evidence type="ECO:0000259" key="4">
    <source>
        <dbReference type="SMART" id="SM01350"/>
    </source>
</evidence>
<sequence length="298" mass="32618">MKIGLIGLGKMGYNLALNMRDKGLDIGVYNRSKEPREEIKNEGVQTFDTIESLVDALESPKVVWIMVTAGPATEAIIEQVTPLLSPGDIIVDGGNSRFSDTLRRGDALEEKGIYFVDAGTSGGTDGARYGACMMVGGDEKAIAVLEPYFKVLNVEEGYLHCGKRGSGHYVKMVHNGIEYGMMQAVGEGLEIIRRSEFDVDFEKVANVWNHGSIIAGYLMQMTKQAFENNGMLEDIIPRIDALGEGQWTVEEAIRLGVSAPVITQSLFIRNASKDEGKFSDRVVAALRNEFGGHALHKR</sequence>
<keyword evidence="6" id="KW-1185">Reference proteome</keyword>
<dbReference type="AlphaFoldDB" id="A0A3P7P6M3"/>
<dbReference type="EMBL" id="LR130778">
    <property type="protein sequence ID" value="VDN49180.1"/>
    <property type="molecule type" value="Genomic_DNA"/>
</dbReference>
<organism evidence="5 6">
    <name type="scientific">Petrocella atlantisensis</name>
    <dbReference type="NCBI Taxonomy" id="2173034"/>
    <lineage>
        <taxon>Bacteria</taxon>
        <taxon>Bacillati</taxon>
        <taxon>Bacillota</taxon>
        <taxon>Clostridia</taxon>
        <taxon>Lachnospirales</taxon>
        <taxon>Vallitaleaceae</taxon>
        <taxon>Petrocella</taxon>
    </lineage>
</organism>
<comment type="similarity">
    <text evidence="1">Belongs to the 6-phosphogluconate dehydrogenase family.</text>
</comment>
<evidence type="ECO:0000313" key="5">
    <source>
        <dbReference type="EMBL" id="VDN49180.1"/>
    </source>
</evidence>
<feature type="domain" description="6-phosphogluconate dehydrogenase C-terminal" evidence="4">
    <location>
        <begin position="167"/>
        <end position="294"/>
    </location>
</feature>
<dbReference type="OrthoDB" id="9804542at2"/>
<dbReference type="PRINTS" id="PR00076">
    <property type="entry name" value="6PGDHDRGNASE"/>
</dbReference>
<dbReference type="InterPro" id="IPR006115">
    <property type="entry name" value="6PGDH_NADP-bd"/>
</dbReference>
<dbReference type="SUPFAM" id="SSF51735">
    <property type="entry name" value="NAD(P)-binding Rossmann-fold domains"/>
    <property type="match status" value="1"/>
</dbReference>
<dbReference type="Proteomes" id="UP000279029">
    <property type="component" value="Chromosome"/>
</dbReference>
<dbReference type="Pfam" id="PF03446">
    <property type="entry name" value="NAD_binding_2"/>
    <property type="match status" value="1"/>
</dbReference>
<dbReference type="GO" id="GO:0019521">
    <property type="term" value="P:D-gluconate metabolic process"/>
    <property type="evidence" value="ECO:0007669"/>
    <property type="project" value="UniProtKB-KW"/>
</dbReference>
<evidence type="ECO:0000256" key="2">
    <source>
        <dbReference type="ARBA" id="ARBA00023002"/>
    </source>
</evidence>
<dbReference type="SUPFAM" id="SSF48179">
    <property type="entry name" value="6-phosphogluconate dehydrogenase C-terminal domain-like"/>
    <property type="match status" value="1"/>
</dbReference>
<dbReference type="GO" id="GO:0006098">
    <property type="term" value="P:pentose-phosphate shunt"/>
    <property type="evidence" value="ECO:0007669"/>
    <property type="project" value="InterPro"/>
</dbReference>
<dbReference type="InterPro" id="IPR008927">
    <property type="entry name" value="6-PGluconate_DH-like_C_sf"/>
</dbReference>
<dbReference type="EC" id="1.1.1.-" evidence="5"/>
<proteinExistence type="inferred from homology"/>
<dbReference type="GO" id="GO:0050661">
    <property type="term" value="F:NADP binding"/>
    <property type="evidence" value="ECO:0007669"/>
    <property type="project" value="InterPro"/>
</dbReference>
<dbReference type="InterPro" id="IPR006183">
    <property type="entry name" value="Pgluconate_DH"/>
</dbReference>
<dbReference type="SMART" id="SM01350">
    <property type="entry name" value="6PGD"/>
    <property type="match status" value="1"/>
</dbReference>
<dbReference type="Pfam" id="PF00393">
    <property type="entry name" value="6PGD"/>
    <property type="match status" value="1"/>
</dbReference>
<keyword evidence="3" id="KW-0311">Gluconate utilization</keyword>
<reference evidence="5 6" key="1">
    <citation type="submission" date="2018-09" db="EMBL/GenBank/DDBJ databases">
        <authorList>
            <person name="Postec A."/>
        </authorList>
    </citation>
    <scope>NUCLEOTIDE SEQUENCE [LARGE SCALE GENOMIC DNA]</scope>
    <source>
        <strain evidence="5">70B-A</strain>
    </source>
</reference>
<protein>
    <submittedName>
        <fullName evidence="5">Putative 6-phosphogluconate dehydrogenase YqeC</fullName>
        <ecNumber evidence="5">1.1.1.-</ecNumber>
    </submittedName>
</protein>
<evidence type="ECO:0000313" key="6">
    <source>
        <dbReference type="Proteomes" id="UP000279029"/>
    </source>
</evidence>
<dbReference type="Gene3D" id="1.10.1040.10">
    <property type="entry name" value="N-(1-d-carboxylethyl)-l-norvaline Dehydrogenase, domain 2"/>
    <property type="match status" value="1"/>
</dbReference>
<evidence type="ECO:0000256" key="1">
    <source>
        <dbReference type="ARBA" id="ARBA00008419"/>
    </source>
</evidence>
<dbReference type="InterPro" id="IPR006114">
    <property type="entry name" value="6PGDH_C"/>
</dbReference>
<dbReference type="NCBIfam" id="TIGR00872">
    <property type="entry name" value="gnd_rel"/>
    <property type="match status" value="1"/>
</dbReference>
<dbReference type="InterPro" id="IPR036291">
    <property type="entry name" value="NAD(P)-bd_dom_sf"/>
</dbReference>
<accession>A0A3P7P6M3</accession>
<dbReference type="GO" id="GO:0004616">
    <property type="term" value="F:phosphogluconate dehydrogenase (decarboxylating) activity"/>
    <property type="evidence" value="ECO:0007669"/>
    <property type="project" value="InterPro"/>
</dbReference>
<keyword evidence="2 5" id="KW-0560">Oxidoreductase</keyword>
<gene>
    <name evidence="5" type="primary">yqeC</name>
    <name evidence="5" type="ORF">PATL70BA_3255</name>
</gene>